<evidence type="ECO:0000313" key="2">
    <source>
        <dbReference type="Proteomes" id="UP000198406"/>
    </source>
</evidence>
<proteinExistence type="predicted"/>
<name>A0A1Z5K740_FISSO</name>
<evidence type="ECO:0000313" key="1">
    <source>
        <dbReference type="EMBL" id="GAX22039.1"/>
    </source>
</evidence>
<dbReference type="InParanoid" id="A0A1Z5K740"/>
<dbReference type="Proteomes" id="UP000198406">
    <property type="component" value="Unassembled WGS sequence"/>
</dbReference>
<keyword evidence="2" id="KW-1185">Reference proteome</keyword>
<reference evidence="1 2" key="1">
    <citation type="journal article" date="2015" name="Plant Cell">
        <title>Oil accumulation by the oleaginous diatom Fistulifera solaris as revealed by the genome and transcriptome.</title>
        <authorList>
            <person name="Tanaka T."/>
            <person name="Maeda Y."/>
            <person name="Veluchamy A."/>
            <person name="Tanaka M."/>
            <person name="Abida H."/>
            <person name="Marechal E."/>
            <person name="Bowler C."/>
            <person name="Muto M."/>
            <person name="Sunaga Y."/>
            <person name="Tanaka M."/>
            <person name="Yoshino T."/>
            <person name="Taniguchi T."/>
            <person name="Fukuda Y."/>
            <person name="Nemoto M."/>
            <person name="Matsumoto M."/>
            <person name="Wong P.S."/>
            <person name="Aburatani S."/>
            <person name="Fujibuchi W."/>
        </authorList>
    </citation>
    <scope>NUCLEOTIDE SEQUENCE [LARGE SCALE GENOMIC DNA]</scope>
    <source>
        <strain evidence="1 2">JPCC DA0580</strain>
    </source>
</reference>
<accession>A0A1Z5K740</accession>
<dbReference type="AlphaFoldDB" id="A0A1Z5K740"/>
<protein>
    <submittedName>
        <fullName evidence="1">Uncharacterized protein</fullName>
    </submittedName>
</protein>
<sequence>MPGLVSPKKTKQVVEAPFDSSLTNASVKKLAEDGKLDHIYNIPLQELNCQFGIVRNRTDEQVPLQKVVRRERSRQQSKVTLVFAVRRPG</sequence>
<organism evidence="1 2">
    <name type="scientific">Fistulifera solaris</name>
    <name type="common">Oleaginous diatom</name>
    <dbReference type="NCBI Taxonomy" id="1519565"/>
    <lineage>
        <taxon>Eukaryota</taxon>
        <taxon>Sar</taxon>
        <taxon>Stramenopiles</taxon>
        <taxon>Ochrophyta</taxon>
        <taxon>Bacillariophyta</taxon>
        <taxon>Bacillariophyceae</taxon>
        <taxon>Bacillariophycidae</taxon>
        <taxon>Naviculales</taxon>
        <taxon>Naviculaceae</taxon>
        <taxon>Fistulifera</taxon>
    </lineage>
</organism>
<comment type="caution">
    <text evidence="1">The sequence shown here is derived from an EMBL/GenBank/DDBJ whole genome shotgun (WGS) entry which is preliminary data.</text>
</comment>
<gene>
    <name evidence="1" type="ORF">FisN_6Hh286</name>
</gene>
<dbReference type="EMBL" id="BDSP01000177">
    <property type="protein sequence ID" value="GAX22039.1"/>
    <property type="molecule type" value="Genomic_DNA"/>
</dbReference>